<comment type="caution">
    <text evidence="4">The sequence shown here is derived from an EMBL/GenBank/DDBJ whole genome shotgun (WGS) entry which is preliminary data.</text>
</comment>
<organism evidence="4 5">
    <name type="scientific">Paracoccus methylarcula</name>
    <dbReference type="NCBI Taxonomy" id="72022"/>
    <lineage>
        <taxon>Bacteria</taxon>
        <taxon>Pseudomonadati</taxon>
        <taxon>Pseudomonadota</taxon>
        <taxon>Alphaproteobacteria</taxon>
        <taxon>Rhodobacterales</taxon>
        <taxon>Paracoccaceae</taxon>
        <taxon>Paracoccus</taxon>
    </lineage>
</organism>
<dbReference type="Pfam" id="PF13717">
    <property type="entry name" value="Zn_ribbon_4"/>
    <property type="match status" value="1"/>
</dbReference>
<evidence type="ECO:0000256" key="2">
    <source>
        <dbReference type="SAM" id="Phobius"/>
    </source>
</evidence>
<feature type="domain" description="Zinc finger/thioredoxin putative" evidence="3">
    <location>
        <begin position="69"/>
        <end position="100"/>
    </location>
</feature>
<sequence length="319" mass="34612">MEHARLQTQRHPRQQFGAGTIAKAHILHLDQARSPNSCSSVFRLEAGLALDRTAAQRMREGGMGEIRLGCPKCGTEYRLPEDAIPETGREVECTACGRVWLAVAPASEGSGESQKPAVVRHAPSATSPTTDDDKKHPPVPGDIPPLRRRLPDNVLNILREEVEYERRARQGELITQNSSDAPDPDWPATTVTDPEARPDIRDLPHSLPRSDLTTETPPEPGVTPPGTEPRDMATASEPAAPPMATMRNESAPPEKTGKGYFAGFGLAAGIAAFALALYAMAPGMAGNGEFGRQLMQYRQHVDAGRQWLQQQGSALIRRD</sequence>
<keyword evidence="2" id="KW-1133">Transmembrane helix</keyword>
<feature type="transmembrane region" description="Helical" evidence="2">
    <location>
        <begin position="260"/>
        <end position="281"/>
    </location>
</feature>
<feature type="region of interest" description="Disordered" evidence="1">
    <location>
        <begin position="107"/>
        <end position="148"/>
    </location>
</feature>
<name>A0A422R2I2_9RHOB</name>
<evidence type="ECO:0000313" key="5">
    <source>
        <dbReference type="Proteomes" id="UP000238137"/>
    </source>
</evidence>
<proteinExistence type="predicted"/>
<dbReference type="NCBIfam" id="TIGR02098">
    <property type="entry name" value="MJ0042_CXXC"/>
    <property type="match status" value="1"/>
</dbReference>
<feature type="region of interest" description="Disordered" evidence="1">
    <location>
        <begin position="171"/>
        <end position="252"/>
    </location>
</feature>
<evidence type="ECO:0000256" key="1">
    <source>
        <dbReference type="SAM" id="MobiDB-lite"/>
    </source>
</evidence>
<evidence type="ECO:0000259" key="3">
    <source>
        <dbReference type="Pfam" id="PF13717"/>
    </source>
</evidence>
<keyword evidence="2" id="KW-0472">Membrane</keyword>
<dbReference type="EMBL" id="PXNQ02000001">
    <property type="protein sequence ID" value="RNF36414.1"/>
    <property type="molecule type" value="Genomic_DNA"/>
</dbReference>
<keyword evidence="5" id="KW-1185">Reference proteome</keyword>
<evidence type="ECO:0000313" key="4">
    <source>
        <dbReference type="EMBL" id="RNF36414.1"/>
    </source>
</evidence>
<keyword evidence="2" id="KW-0812">Transmembrane</keyword>
<dbReference type="OrthoDB" id="7159357at2"/>
<dbReference type="Proteomes" id="UP000238137">
    <property type="component" value="Unassembled WGS sequence"/>
</dbReference>
<protein>
    <recommendedName>
        <fullName evidence="3">Zinc finger/thioredoxin putative domain-containing protein</fullName>
    </recommendedName>
</protein>
<feature type="compositionally biased region" description="Basic and acidic residues" evidence="1">
    <location>
        <begin position="194"/>
        <end position="204"/>
    </location>
</feature>
<feature type="compositionally biased region" description="Pro residues" evidence="1">
    <location>
        <begin position="217"/>
        <end position="227"/>
    </location>
</feature>
<gene>
    <name evidence="4" type="ORF">A7A09_002040</name>
</gene>
<accession>A0A422R2I2</accession>
<dbReference type="InterPro" id="IPR011723">
    <property type="entry name" value="Znf/thioredoxin_put"/>
</dbReference>
<reference evidence="4" key="1">
    <citation type="submission" date="2018-05" db="EMBL/GenBank/DDBJ databases">
        <title>Reclassification of Methylarcula marina and Methylarcula terricola as Paracoccus methylarcula sp.nov., comb.nov. and Paracoccus terricola comb.nov.</title>
        <authorList>
            <person name="Shmareva M.N."/>
            <person name="Doronina N.V."/>
            <person name="Vasilenko O.V."/>
            <person name="Tarlachkov S.V."/>
            <person name="Trotsenko Y.A."/>
        </authorList>
    </citation>
    <scope>NUCLEOTIDE SEQUENCE [LARGE SCALE GENOMIC DNA]</scope>
    <source>
        <strain evidence="4">VKM B-2159</strain>
    </source>
</reference>
<dbReference type="AlphaFoldDB" id="A0A422R2I2"/>